<evidence type="ECO:0000256" key="5">
    <source>
        <dbReference type="ARBA" id="ARBA00023224"/>
    </source>
</evidence>
<protein>
    <submittedName>
        <fullName evidence="8">Guanine nucleotide-binding protein G(T) subunit alpha-3</fullName>
    </submittedName>
</protein>
<dbReference type="PRINTS" id="PR00318">
    <property type="entry name" value="GPROTEINA"/>
</dbReference>
<dbReference type="InterPro" id="IPR027417">
    <property type="entry name" value="P-loop_NTPase"/>
</dbReference>
<sequence length="354" mass="40436">MGNRISAESKESMKRSRELEKRLQEDAIRDSRTVKLLLLGAGESGKSTIVKQMKIIHSHGYTDEECEEYKSVVYSNTLQSILSIVKAMSTLGIEYKNAQSTEDEKQLYAMAEIAEDGSMTSELAGIVKRLWKDPGIQACFERAAEYQLNDSAAYYLNDLDRLTAPGYVPNEQDVLRSRVKTTGIIETQFSFKDLHFRMFDVGGQRSERKKWIHCFEGVTCIIFCAALSAYDMVLVEDEEVNRMHESLHLFSSICNHKYFASTSIVLFLNKKDLFQEKITKTNLRVCFPEYDGPNTFEDAGNYIKKQFLDLNIRKEDKEIYAHLTCATDTQNVKFVFDAVTDIIIKDNLKGCGLF</sequence>
<organism evidence="7 8">
    <name type="scientific">Pantherophis guttatus</name>
    <name type="common">Corn snake</name>
    <name type="synonym">Elaphe guttata</name>
    <dbReference type="NCBI Taxonomy" id="94885"/>
    <lineage>
        <taxon>Eukaryota</taxon>
        <taxon>Metazoa</taxon>
        <taxon>Chordata</taxon>
        <taxon>Craniata</taxon>
        <taxon>Vertebrata</taxon>
        <taxon>Euteleostomi</taxon>
        <taxon>Lepidosauria</taxon>
        <taxon>Squamata</taxon>
        <taxon>Bifurcata</taxon>
        <taxon>Unidentata</taxon>
        <taxon>Episquamata</taxon>
        <taxon>Toxicofera</taxon>
        <taxon>Serpentes</taxon>
        <taxon>Colubroidea</taxon>
        <taxon>Colubridae</taxon>
        <taxon>Colubrinae</taxon>
        <taxon>Pantherophis</taxon>
    </lineage>
</organism>
<evidence type="ECO:0000256" key="6">
    <source>
        <dbReference type="ARBA" id="ARBA00023288"/>
    </source>
</evidence>
<dbReference type="InterPro" id="IPR001019">
    <property type="entry name" value="Gprotein_alpha_su"/>
</dbReference>
<dbReference type="Gene3D" id="1.10.400.10">
    <property type="entry name" value="GI Alpha 1, domain 2-like"/>
    <property type="match status" value="1"/>
</dbReference>
<dbReference type="Proteomes" id="UP001652622">
    <property type="component" value="Unplaced"/>
</dbReference>
<dbReference type="SMART" id="SM00275">
    <property type="entry name" value="G_alpha"/>
    <property type="match status" value="1"/>
</dbReference>
<evidence type="ECO:0000313" key="7">
    <source>
        <dbReference type="Proteomes" id="UP001652622"/>
    </source>
</evidence>
<dbReference type="PANTHER" id="PTHR10218:SF66">
    <property type="entry name" value="GUANINE NUCLEOTIDE-BINDING PROTEIN G(T) SUBUNIT ALPHA-3"/>
    <property type="match status" value="1"/>
</dbReference>
<name>A0ABM3ZC96_PANGU</name>
<keyword evidence="1" id="KW-0479">Metal-binding</keyword>
<dbReference type="PROSITE" id="PS51882">
    <property type="entry name" value="G_ALPHA"/>
    <property type="match status" value="1"/>
</dbReference>
<evidence type="ECO:0000256" key="1">
    <source>
        <dbReference type="ARBA" id="ARBA00022723"/>
    </source>
</evidence>
<evidence type="ECO:0000256" key="3">
    <source>
        <dbReference type="ARBA" id="ARBA00022842"/>
    </source>
</evidence>
<dbReference type="PANTHER" id="PTHR10218">
    <property type="entry name" value="GTP-BINDING PROTEIN ALPHA SUBUNIT"/>
    <property type="match status" value="1"/>
</dbReference>
<dbReference type="CDD" id="cd00066">
    <property type="entry name" value="G-alpha"/>
    <property type="match status" value="1"/>
</dbReference>
<proteinExistence type="predicted"/>
<evidence type="ECO:0000256" key="4">
    <source>
        <dbReference type="ARBA" id="ARBA00023134"/>
    </source>
</evidence>
<keyword evidence="3" id="KW-0460">Magnesium</keyword>
<keyword evidence="7" id="KW-1185">Reference proteome</keyword>
<dbReference type="Pfam" id="PF00503">
    <property type="entry name" value="G-alpha"/>
    <property type="match status" value="1"/>
</dbReference>
<dbReference type="InterPro" id="IPR001408">
    <property type="entry name" value="Gprotein_alpha_I"/>
</dbReference>
<reference evidence="8" key="1">
    <citation type="submission" date="2025-08" db="UniProtKB">
        <authorList>
            <consortium name="RefSeq"/>
        </authorList>
    </citation>
    <scope>IDENTIFICATION</scope>
    <source>
        <tissue evidence="8">Blood</tissue>
    </source>
</reference>
<keyword evidence="2" id="KW-0547">Nucleotide-binding</keyword>
<dbReference type="GeneID" id="117658363"/>
<dbReference type="SUPFAM" id="SSF47895">
    <property type="entry name" value="Transducin (alpha subunit), insertion domain"/>
    <property type="match status" value="1"/>
</dbReference>
<dbReference type="SUPFAM" id="SSF52540">
    <property type="entry name" value="P-loop containing nucleoside triphosphate hydrolases"/>
    <property type="match status" value="1"/>
</dbReference>
<keyword evidence="6" id="KW-0449">Lipoprotein</keyword>
<keyword evidence="5" id="KW-0807">Transducer</keyword>
<evidence type="ECO:0000313" key="8">
    <source>
        <dbReference type="RefSeq" id="XP_060545998.1"/>
    </source>
</evidence>
<dbReference type="RefSeq" id="XP_060545998.1">
    <property type="nucleotide sequence ID" value="XM_060690015.1"/>
</dbReference>
<dbReference type="PRINTS" id="PR00441">
    <property type="entry name" value="GPROTEINAI"/>
</dbReference>
<accession>A0ABM3ZC96</accession>
<evidence type="ECO:0000256" key="2">
    <source>
        <dbReference type="ARBA" id="ARBA00022741"/>
    </source>
</evidence>
<dbReference type="InterPro" id="IPR011025">
    <property type="entry name" value="GproteinA_insert"/>
</dbReference>
<keyword evidence="4" id="KW-0342">GTP-binding</keyword>
<gene>
    <name evidence="8" type="primary">LOC117658363</name>
</gene>
<dbReference type="Gene3D" id="3.40.50.300">
    <property type="entry name" value="P-loop containing nucleotide triphosphate hydrolases"/>
    <property type="match status" value="1"/>
</dbReference>